<organism evidence="1 2">
    <name type="scientific">Arboricoccus pini</name>
    <dbReference type="NCBI Taxonomy" id="1963835"/>
    <lineage>
        <taxon>Bacteria</taxon>
        <taxon>Pseudomonadati</taxon>
        <taxon>Pseudomonadota</taxon>
        <taxon>Alphaproteobacteria</taxon>
        <taxon>Geminicoccales</taxon>
        <taxon>Geminicoccaceae</taxon>
        <taxon>Arboricoccus</taxon>
    </lineage>
</organism>
<dbReference type="RefSeq" id="WP_088561367.1">
    <property type="nucleotide sequence ID" value="NZ_FYEH01000006.1"/>
</dbReference>
<dbReference type="EMBL" id="FYEH01000006">
    <property type="protein sequence ID" value="SNB67810.1"/>
    <property type="molecule type" value="Genomic_DNA"/>
</dbReference>
<protein>
    <submittedName>
        <fullName evidence="1">Uncharacterized protein</fullName>
    </submittedName>
</protein>
<evidence type="ECO:0000313" key="1">
    <source>
        <dbReference type="EMBL" id="SNB67810.1"/>
    </source>
</evidence>
<sequence>MDEYTPEQRATLAALIARSRDLEADTRYYRALFDEQIQASKPKRTPLERLMEHADPTTGVLWVNEHNQARRTGEDVSRLFFEATGMSPNECRDGGGVVFEPTLTQTREAARQGRSTPYLSRMHAIYYRVRIEPKEVSQ</sequence>
<dbReference type="Proteomes" id="UP000197065">
    <property type="component" value="Unassembled WGS sequence"/>
</dbReference>
<name>A0A212R747_9PROT</name>
<dbReference type="AlphaFoldDB" id="A0A212R747"/>
<accession>A0A212R747</accession>
<keyword evidence="2" id="KW-1185">Reference proteome</keyword>
<evidence type="ECO:0000313" key="2">
    <source>
        <dbReference type="Proteomes" id="UP000197065"/>
    </source>
</evidence>
<reference evidence="1 2" key="1">
    <citation type="submission" date="2017-06" db="EMBL/GenBank/DDBJ databases">
        <authorList>
            <person name="Kim H.J."/>
            <person name="Triplett B.A."/>
        </authorList>
    </citation>
    <scope>NUCLEOTIDE SEQUENCE [LARGE SCALE GENOMIC DNA]</scope>
    <source>
        <strain evidence="1 2">B29T1</strain>
    </source>
</reference>
<proteinExistence type="predicted"/>
<gene>
    <name evidence="1" type="ORF">SAMN07250955_10658</name>
</gene>